<evidence type="ECO:0000313" key="6">
    <source>
        <dbReference type="Proteomes" id="UP001342314"/>
    </source>
</evidence>
<dbReference type="SMART" id="SM00398">
    <property type="entry name" value="HMG"/>
    <property type="match status" value="2"/>
</dbReference>
<keyword evidence="2" id="KW-0539">Nucleus</keyword>
<dbReference type="GO" id="GO:0005634">
    <property type="term" value="C:nucleus"/>
    <property type="evidence" value="ECO:0007669"/>
    <property type="project" value="UniProtKB-UniRule"/>
</dbReference>
<evidence type="ECO:0000259" key="4">
    <source>
        <dbReference type="PROSITE" id="PS50118"/>
    </source>
</evidence>
<name>A0AAV5GCR5_9BASI</name>
<dbReference type="Proteomes" id="UP001342314">
    <property type="component" value="Unassembled WGS sequence"/>
</dbReference>
<keyword evidence="6" id="KW-1185">Reference proteome</keyword>
<dbReference type="InterPro" id="IPR050342">
    <property type="entry name" value="HMGB"/>
</dbReference>
<organism evidence="5 6">
    <name type="scientific">Rhodotorula paludigena</name>
    <dbReference type="NCBI Taxonomy" id="86838"/>
    <lineage>
        <taxon>Eukaryota</taxon>
        <taxon>Fungi</taxon>
        <taxon>Dikarya</taxon>
        <taxon>Basidiomycota</taxon>
        <taxon>Pucciniomycotina</taxon>
        <taxon>Microbotryomycetes</taxon>
        <taxon>Sporidiobolales</taxon>
        <taxon>Sporidiobolaceae</taxon>
        <taxon>Rhodotorula</taxon>
    </lineage>
</organism>
<sequence length="346" mass="39028">MLRTAATLHRSLACARPLVRARAALPSAALPFPSAVAYRAHAAPAALLHASARQSADADETTNLRASAGSGQGGKADKERARKDKERARKEREKERAAREKERERARKLKEKERKDKDKARALKLREQERAKARKDKEKADKLKAKTTKKPRTTSALHPPKGPQNSWQIFLSDFIADKKASLAEGEKLASVSALTQVAKPAYQELSAEDKAALQERAEEQRRAYPAILDAWKKTLTPADIREENAVRTRRRKLGLSRKANLRLEGEPKKPMTPYFLFAQEIRAQGLDSDVLRGQTDILEQTKLIAQAWRDLDEAQKKPYHDTYAEARERYNKEKADFDAQHAATEQ</sequence>
<dbReference type="PANTHER" id="PTHR48112:SF22">
    <property type="entry name" value="MITOCHONDRIAL TRANSCRIPTION FACTOR A, ISOFORM B"/>
    <property type="match status" value="1"/>
</dbReference>
<gene>
    <name evidence="5" type="ORF">Rhopal_000838-T1</name>
</gene>
<feature type="region of interest" description="Disordered" evidence="3">
    <location>
        <begin position="318"/>
        <end position="346"/>
    </location>
</feature>
<dbReference type="PROSITE" id="PS50118">
    <property type="entry name" value="HMG_BOX_2"/>
    <property type="match status" value="1"/>
</dbReference>
<dbReference type="GO" id="GO:0003677">
    <property type="term" value="F:DNA binding"/>
    <property type="evidence" value="ECO:0007669"/>
    <property type="project" value="UniProtKB-UniRule"/>
</dbReference>
<dbReference type="PANTHER" id="PTHR48112">
    <property type="entry name" value="HIGH MOBILITY GROUP PROTEIN DSP1"/>
    <property type="match status" value="1"/>
</dbReference>
<evidence type="ECO:0000256" key="1">
    <source>
        <dbReference type="ARBA" id="ARBA00023125"/>
    </source>
</evidence>
<protein>
    <recommendedName>
        <fullName evidence="4">HMG box domain-containing protein</fullName>
    </recommendedName>
</protein>
<evidence type="ECO:0000256" key="3">
    <source>
        <dbReference type="SAM" id="MobiDB-lite"/>
    </source>
</evidence>
<feature type="compositionally biased region" description="Basic and acidic residues" evidence="3">
    <location>
        <begin position="75"/>
        <end position="144"/>
    </location>
</feature>
<dbReference type="AlphaFoldDB" id="A0AAV5GCR5"/>
<comment type="caution">
    <text evidence="5">The sequence shown here is derived from an EMBL/GenBank/DDBJ whole genome shotgun (WGS) entry which is preliminary data.</text>
</comment>
<keyword evidence="1 2" id="KW-0238">DNA-binding</keyword>
<proteinExistence type="predicted"/>
<reference evidence="5 6" key="1">
    <citation type="submission" date="2021-12" db="EMBL/GenBank/DDBJ databases">
        <title>High titer production of polyol ester of fatty acids by Rhodotorula paludigena BS15 towards product separation-free biomass refinery.</title>
        <authorList>
            <person name="Mano J."/>
            <person name="Ono H."/>
            <person name="Tanaka T."/>
            <person name="Naito K."/>
            <person name="Sushida H."/>
            <person name="Ike M."/>
            <person name="Tokuyasu K."/>
            <person name="Kitaoka M."/>
        </authorList>
    </citation>
    <scope>NUCLEOTIDE SEQUENCE [LARGE SCALE GENOMIC DNA]</scope>
    <source>
        <strain evidence="5 6">BS15</strain>
    </source>
</reference>
<feature type="region of interest" description="Disordered" evidence="3">
    <location>
        <begin position="57"/>
        <end position="166"/>
    </location>
</feature>
<accession>A0AAV5GCR5</accession>
<feature type="compositionally biased region" description="Basic and acidic residues" evidence="3">
    <location>
        <begin position="318"/>
        <end position="339"/>
    </location>
</feature>
<dbReference type="Gene3D" id="1.10.30.10">
    <property type="entry name" value="High mobility group box domain"/>
    <property type="match status" value="2"/>
</dbReference>
<dbReference type="EMBL" id="BQKY01000002">
    <property type="protein sequence ID" value="GJN87883.1"/>
    <property type="molecule type" value="Genomic_DNA"/>
</dbReference>
<dbReference type="SUPFAM" id="SSF47095">
    <property type="entry name" value="HMG-box"/>
    <property type="match status" value="2"/>
</dbReference>
<dbReference type="InterPro" id="IPR036910">
    <property type="entry name" value="HMG_box_dom_sf"/>
</dbReference>
<feature type="DNA-binding region" description="HMG box" evidence="2">
    <location>
        <begin position="267"/>
        <end position="338"/>
    </location>
</feature>
<evidence type="ECO:0000313" key="5">
    <source>
        <dbReference type="EMBL" id="GJN87883.1"/>
    </source>
</evidence>
<dbReference type="InterPro" id="IPR009071">
    <property type="entry name" value="HMG_box_dom"/>
</dbReference>
<evidence type="ECO:0000256" key="2">
    <source>
        <dbReference type="PROSITE-ProRule" id="PRU00267"/>
    </source>
</evidence>
<dbReference type="Pfam" id="PF00505">
    <property type="entry name" value="HMG_box"/>
    <property type="match status" value="1"/>
</dbReference>
<feature type="domain" description="HMG box" evidence="4">
    <location>
        <begin position="267"/>
        <end position="338"/>
    </location>
</feature>